<proteinExistence type="predicted"/>
<reference evidence="1" key="2">
    <citation type="journal article" date="2020" name="Nat. Commun.">
        <title>Large-scale genome sequencing of mycorrhizal fungi provides insights into the early evolution of symbiotic traits.</title>
        <authorList>
            <person name="Miyauchi S."/>
            <person name="Kiss E."/>
            <person name="Kuo A."/>
            <person name="Drula E."/>
            <person name="Kohler A."/>
            <person name="Sanchez-Garcia M."/>
            <person name="Morin E."/>
            <person name="Andreopoulos B."/>
            <person name="Barry K.W."/>
            <person name="Bonito G."/>
            <person name="Buee M."/>
            <person name="Carver A."/>
            <person name="Chen C."/>
            <person name="Cichocki N."/>
            <person name="Clum A."/>
            <person name="Culley D."/>
            <person name="Crous P.W."/>
            <person name="Fauchery L."/>
            <person name="Girlanda M."/>
            <person name="Hayes R.D."/>
            <person name="Keri Z."/>
            <person name="LaButti K."/>
            <person name="Lipzen A."/>
            <person name="Lombard V."/>
            <person name="Magnuson J."/>
            <person name="Maillard F."/>
            <person name="Murat C."/>
            <person name="Nolan M."/>
            <person name="Ohm R.A."/>
            <person name="Pangilinan J."/>
            <person name="Pereira M.F."/>
            <person name="Perotto S."/>
            <person name="Peter M."/>
            <person name="Pfister S."/>
            <person name="Riley R."/>
            <person name="Sitrit Y."/>
            <person name="Stielow J.B."/>
            <person name="Szollosi G."/>
            <person name="Zifcakova L."/>
            <person name="Stursova M."/>
            <person name="Spatafora J.W."/>
            <person name="Tedersoo L."/>
            <person name="Vaario L.M."/>
            <person name="Yamada A."/>
            <person name="Yan M."/>
            <person name="Wang P."/>
            <person name="Xu J."/>
            <person name="Bruns T."/>
            <person name="Baldrian P."/>
            <person name="Vilgalys R."/>
            <person name="Dunand C."/>
            <person name="Henrissat B."/>
            <person name="Grigoriev I.V."/>
            <person name="Hibbett D."/>
            <person name="Nagy L.G."/>
            <person name="Martin F.M."/>
        </authorList>
    </citation>
    <scope>NUCLEOTIDE SEQUENCE</scope>
    <source>
        <strain evidence="1">Prilba</strain>
    </source>
</reference>
<protein>
    <submittedName>
        <fullName evidence="1">Uncharacterized protein</fullName>
    </submittedName>
</protein>
<keyword evidence="2" id="KW-1185">Reference proteome</keyword>
<evidence type="ECO:0000313" key="1">
    <source>
        <dbReference type="EMBL" id="KAF8486172.1"/>
    </source>
</evidence>
<comment type="caution">
    <text evidence="1">The sequence shown here is derived from an EMBL/GenBank/DDBJ whole genome shotgun (WGS) entry which is preliminary data.</text>
</comment>
<dbReference type="AlphaFoldDB" id="A0A9P5N4T3"/>
<reference evidence="1" key="1">
    <citation type="submission" date="2019-10" db="EMBL/GenBank/DDBJ databases">
        <authorList>
            <consortium name="DOE Joint Genome Institute"/>
            <person name="Kuo A."/>
            <person name="Miyauchi S."/>
            <person name="Kiss E."/>
            <person name="Drula E."/>
            <person name="Kohler A."/>
            <person name="Sanchez-Garcia M."/>
            <person name="Andreopoulos B."/>
            <person name="Barry K.W."/>
            <person name="Bonito G."/>
            <person name="Buee M."/>
            <person name="Carver A."/>
            <person name="Chen C."/>
            <person name="Cichocki N."/>
            <person name="Clum A."/>
            <person name="Culley D."/>
            <person name="Crous P.W."/>
            <person name="Fauchery L."/>
            <person name="Girlanda M."/>
            <person name="Hayes R."/>
            <person name="Keri Z."/>
            <person name="LaButti K."/>
            <person name="Lipzen A."/>
            <person name="Lombard V."/>
            <person name="Magnuson J."/>
            <person name="Maillard F."/>
            <person name="Morin E."/>
            <person name="Murat C."/>
            <person name="Nolan M."/>
            <person name="Ohm R."/>
            <person name="Pangilinan J."/>
            <person name="Pereira M."/>
            <person name="Perotto S."/>
            <person name="Peter M."/>
            <person name="Riley R."/>
            <person name="Sitrit Y."/>
            <person name="Stielow B."/>
            <person name="Szollosi G."/>
            <person name="Zifcakova L."/>
            <person name="Stursova M."/>
            <person name="Spatafora J.W."/>
            <person name="Tedersoo L."/>
            <person name="Vaario L.-M."/>
            <person name="Yamada A."/>
            <person name="Yan M."/>
            <person name="Wang P."/>
            <person name="Xu J."/>
            <person name="Bruns T."/>
            <person name="Baldrian P."/>
            <person name="Vilgalys R."/>
            <person name="Henrissat B."/>
            <person name="Grigoriev I.V."/>
            <person name="Hibbett D."/>
            <person name="Nagy L.G."/>
            <person name="Martin F.M."/>
        </authorList>
    </citation>
    <scope>NUCLEOTIDE SEQUENCE</scope>
    <source>
        <strain evidence="1">Prilba</strain>
    </source>
</reference>
<evidence type="ECO:0000313" key="2">
    <source>
        <dbReference type="Proteomes" id="UP000759537"/>
    </source>
</evidence>
<organism evidence="1 2">
    <name type="scientific">Russula ochroleuca</name>
    <dbReference type="NCBI Taxonomy" id="152965"/>
    <lineage>
        <taxon>Eukaryota</taxon>
        <taxon>Fungi</taxon>
        <taxon>Dikarya</taxon>
        <taxon>Basidiomycota</taxon>
        <taxon>Agaricomycotina</taxon>
        <taxon>Agaricomycetes</taxon>
        <taxon>Russulales</taxon>
        <taxon>Russulaceae</taxon>
        <taxon>Russula</taxon>
    </lineage>
</organism>
<sequence>MATVGLAFKRVFNEAHNHLQNTVLPLGTTSASRHPLSLNMPSQRETTFRDEFKLFLEHFKHVVLIPLSWWLTISHFITSLTWTLMTLPLRASIGFYEREVRKRFPFLPSILGTLAVLFPEGIKRPTLTSLTAGQYKGEGPTGSDLPTLDDSAFLEAIINGNGTNGDADASAQNGNDLSKLERSLKNISTSSPGDLDGALADVKAAQAGTENGLKS</sequence>
<dbReference type="Proteomes" id="UP000759537">
    <property type="component" value="Unassembled WGS sequence"/>
</dbReference>
<dbReference type="OrthoDB" id="3159099at2759"/>
<name>A0A9P5N4T3_9AGAM</name>
<gene>
    <name evidence="1" type="ORF">DFH94DRAFT_172096</name>
</gene>
<accession>A0A9P5N4T3</accession>
<dbReference type="EMBL" id="WHVB01000002">
    <property type="protein sequence ID" value="KAF8486172.1"/>
    <property type="molecule type" value="Genomic_DNA"/>
</dbReference>